<dbReference type="SMART" id="SM00471">
    <property type="entry name" value="HDc"/>
    <property type="match status" value="1"/>
</dbReference>
<feature type="transmembrane region" description="Helical" evidence="2">
    <location>
        <begin position="243"/>
        <end position="264"/>
    </location>
</feature>
<dbReference type="EMBL" id="JAKGUD010000006">
    <property type="protein sequence ID" value="MCF4142552.1"/>
    <property type="molecule type" value="Genomic_DNA"/>
</dbReference>
<feature type="domain" description="HD-GYP" evidence="3">
    <location>
        <begin position="494"/>
        <end position="693"/>
    </location>
</feature>
<dbReference type="Pfam" id="PF13487">
    <property type="entry name" value="HD_5"/>
    <property type="match status" value="1"/>
</dbReference>
<keyword evidence="2" id="KW-0812">Transmembrane</keyword>
<reference evidence="4 5" key="1">
    <citation type="submission" date="2022-01" db="EMBL/GenBank/DDBJ databases">
        <title>Dethiosulfovibrio faecalis sp. nov., a novel proteolytic, non-sulfur-reducing bacterium isolated from a marine aquaculture solid waste bioreactor.</title>
        <authorList>
            <person name="Grabowski S."/>
            <person name="Apolinario E."/>
            <person name="Schneider N."/>
            <person name="Marshall C.W."/>
            <person name="Sowers K.R."/>
        </authorList>
    </citation>
    <scope>NUCLEOTIDE SEQUENCE [LARGE SCALE GENOMIC DNA]</scope>
    <source>
        <strain evidence="4 5">DSM 12537</strain>
    </source>
</reference>
<keyword evidence="1" id="KW-0175">Coiled coil</keyword>
<protein>
    <submittedName>
        <fullName evidence="4">HD domain-containing protein</fullName>
    </submittedName>
</protein>
<proteinExistence type="predicted"/>
<evidence type="ECO:0000256" key="2">
    <source>
        <dbReference type="SAM" id="Phobius"/>
    </source>
</evidence>
<dbReference type="PROSITE" id="PS51832">
    <property type="entry name" value="HD_GYP"/>
    <property type="match status" value="1"/>
</dbReference>
<dbReference type="Gene3D" id="1.10.3210.10">
    <property type="entry name" value="Hypothetical protein af1432"/>
    <property type="match status" value="1"/>
</dbReference>
<evidence type="ECO:0000313" key="5">
    <source>
        <dbReference type="Proteomes" id="UP001200430"/>
    </source>
</evidence>
<keyword evidence="2" id="KW-1133">Transmembrane helix</keyword>
<dbReference type="InterPro" id="IPR052020">
    <property type="entry name" value="Cyclic_di-GMP/3'3'-cGAMP_PDE"/>
</dbReference>
<name>A0ABS9EMY6_9BACT</name>
<gene>
    <name evidence="4" type="ORF">L2W38_06965</name>
</gene>
<dbReference type="SUPFAM" id="SSF109604">
    <property type="entry name" value="HD-domain/PDEase-like"/>
    <property type="match status" value="1"/>
</dbReference>
<dbReference type="CDD" id="cd00077">
    <property type="entry name" value="HDc"/>
    <property type="match status" value="1"/>
</dbReference>
<dbReference type="PANTHER" id="PTHR45228:SF8">
    <property type="entry name" value="TWO-COMPONENT RESPONSE REGULATOR-RELATED"/>
    <property type="match status" value="1"/>
</dbReference>
<evidence type="ECO:0000313" key="4">
    <source>
        <dbReference type="EMBL" id="MCF4142552.1"/>
    </source>
</evidence>
<keyword evidence="5" id="KW-1185">Reference proteome</keyword>
<dbReference type="InterPro" id="IPR037522">
    <property type="entry name" value="HD_GYP_dom"/>
</dbReference>
<dbReference type="RefSeq" id="WP_236099276.1">
    <property type="nucleotide sequence ID" value="NZ_JAKGUD010000006.1"/>
</dbReference>
<feature type="coiled-coil region" evidence="1">
    <location>
        <begin position="337"/>
        <end position="375"/>
    </location>
</feature>
<organism evidence="4 5">
    <name type="scientific">Dethiosulfovibrio marinus</name>
    <dbReference type="NCBI Taxonomy" id="133532"/>
    <lineage>
        <taxon>Bacteria</taxon>
        <taxon>Thermotogati</taxon>
        <taxon>Synergistota</taxon>
        <taxon>Synergistia</taxon>
        <taxon>Synergistales</taxon>
        <taxon>Dethiosulfovibrionaceae</taxon>
        <taxon>Dethiosulfovibrio</taxon>
    </lineage>
</organism>
<dbReference type="PANTHER" id="PTHR45228">
    <property type="entry name" value="CYCLIC DI-GMP PHOSPHODIESTERASE TM_0186-RELATED"/>
    <property type="match status" value="1"/>
</dbReference>
<dbReference type="InterPro" id="IPR003607">
    <property type="entry name" value="HD/PDEase_dom"/>
</dbReference>
<sequence>MRSLRSYGRLLGAIMVGLALFGGAIAFWFQLNSSREIYEDSIMSRFNYLSQFLEDKLSSYRNTMRYWGVSGMTKGVENFMMSSPELRGLMFCDRNGTVRWSNLPYVQGGMSVSPKLLSGEWVPSVLFGDMDSPGFMLSVPLPDGWLLCDVNTSILLDSVRLRSKGRSVMALAGADGRVIHNWGKTEFASVGMVLPKVLLRDRYQEVVLSMGKVNAFSRRLVGGLFLVAFYPQKVLIESALSQAVVVAALIFLGGSAMFLVFWIGHDRISRSFGRWVDFLAGASDRIGSCQSSFTLAEYLVDFEGQMGALDHHFEEEARLGDAFQRLIRTIGDKEESLMALLEETTAMEESLKQTNDELELVMAQLENIMSLAEGASDGKTLQGVAESIASNLRRTFRCGYVAFVAFNRSSPYIWGESGERRSPLLSTDLAYLREDPFFEEGRLSMPVSFMGRVQGYVVMEGISSYGNEKVVEVLRRFGLTLGGLLHANELLIEVRSSFHYFALRMQAFTEIYHEETGEHIARVGEFAAFFARQLGFSEGFVEDIRIYAQLHDIGKLRVPKEILVKPGSLSDSEFEEIKKHTIFGAEVIGDSSWLDMARNICLCHHERWDGTGYPRGLVGTDIPIEGRIVALCDVYDALRGERCYKPPFSHEKARRIILEGDGRVMPGHFDPEVLDIFRENDGFFERIYGAFSNEEFGGSMRSS</sequence>
<evidence type="ECO:0000259" key="3">
    <source>
        <dbReference type="PROSITE" id="PS51832"/>
    </source>
</evidence>
<dbReference type="Proteomes" id="UP001200430">
    <property type="component" value="Unassembled WGS sequence"/>
</dbReference>
<evidence type="ECO:0000256" key="1">
    <source>
        <dbReference type="SAM" id="Coils"/>
    </source>
</evidence>
<accession>A0ABS9EMY6</accession>
<keyword evidence="2" id="KW-0472">Membrane</keyword>
<comment type="caution">
    <text evidence="4">The sequence shown here is derived from an EMBL/GenBank/DDBJ whole genome shotgun (WGS) entry which is preliminary data.</text>
</comment>